<keyword evidence="7" id="KW-1185">Reference proteome</keyword>
<dbReference type="InterPro" id="IPR001965">
    <property type="entry name" value="Znf_PHD"/>
</dbReference>
<dbReference type="SMART" id="SM00249">
    <property type="entry name" value="PHD"/>
    <property type="match status" value="2"/>
</dbReference>
<feature type="region of interest" description="Disordered" evidence="4">
    <location>
        <begin position="361"/>
        <end position="388"/>
    </location>
</feature>
<evidence type="ECO:0000256" key="3">
    <source>
        <dbReference type="ARBA" id="ARBA00022833"/>
    </source>
</evidence>
<evidence type="ECO:0000259" key="5">
    <source>
        <dbReference type="PROSITE" id="PS51805"/>
    </source>
</evidence>
<feature type="compositionally biased region" description="Low complexity" evidence="4">
    <location>
        <begin position="361"/>
        <end position="371"/>
    </location>
</feature>
<dbReference type="InterPro" id="IPR011011">
    <property type="entry name" value="Znf_FYVE_PHD"/>
</dbReference>
<organism evidence="6 7">
    <name type="scientific">Gigaspora margarita</name>
    <dbReference type="NCBI Taxonomy" id="4874"/>
    <lineage>
        <taxon>Eukaryota</taxon>
        <taxon>Fungi</taxon>
        <taxon>Fungi incertae sedis</taxon>
        <taxon>Mucoromycota</taxon>
        <taxon>Glomeromycotina</taxon>
        <taxon>Glomeromycetes</taxon>
        <taxon>Diversisporales</taxon>
        <taxon>Gigasporaceae</taxon>
        <taxon>Gigaspora</taxon>
    </lineage>
</organism>
<evidence type="ECO:0000256" key="2">
    <source>
        <dbReference type="ARBA" id="ARBA00022771"/>
    </source>
</evidence>
<dbReference type="GO" id="GO:0008270">
    <property type="term" value="F:zinc ion binding"/>
    <property type="evidence" value="ECO:0007669"/>
    <property type="project" value="UniProtKB-KW"/>
</dbReference>
<dbReference type="Proteomes" id="UP000439903">
    <property type="component" value="Unassembled WGS sequence"/>
</dbReference>
<name>A0A8H3XMB1_GIGMA</name>
<evidence type="ECO:0000313" key="6">
    <source>
        <dbReference type="EMBL" id="KAF0475632.1"/>
    </source>
</evidence>
<dbReference type="PANTHER" id="PTHR47672:SF1">
    <property type="entry name" value="E3 UBIQUITIN-PROTEIN LIGASE SNT2"/>
    <property type="match status" value="1"/>
</dbReference>
<dbReference type="InterPro" id="IPR019787">
    <property type="entry name" value="Znf_PHD-finger"/>
</dbReference>
<dbReference type="InterPro" id="IPR029617">
    <property type="entry name" value="Snt2"/>
</dbReference>
<feature type="region of interest" description="Disordered" evidence="4">
    <location>
        <begin position="1"/>
        <end position="190"/>
    </location>
</feature>
<dbReference type="OrthoDB" id="336088at2759"/>
<feature type="compositionally biased region" description="Low complexity" evidence="4">
    <location>
        <begin position="113"/>
        <end position="137"/>
    </location>
</feature>
<sequence length="560" mass="63105">MIASISSKFSENTSTEVSDSSVKIQQNRQSPKQSRTHPDTSSDSGSQQGVRRSRRTSLREKPTNYTEGTSSSSSESEVKLGVRRRRLSSREESVSSSNSDLESRPVIKRARSSRGSQSPKKSSSSSLSEISENYLSSALDSESETQEPPSPPETPSLPLQKRRSSQSESSDDTSEDTDRTSEPPSPPGTPIPYDPCKICGGFEPLDSQYPLLVCAGCQICVHTDCYGISNRKPMGRSWRCDPCLNGRVRRAIKVKKCVLCSRPEGVNNAMKRTNGNNWVHVLCATFTPETSFYDAENVFLVMDIEDIKDESWDAICSICQIRGGACIQCSNYTCKKFLHITCAQEAGCNIGFELKSPKLASSQQESSQKSSPSKHKSEESQIDMEQPTFDEISQSDMVSRVFCHDHSDLPENFVKLNIRDSHSHESALYIYIKKYKQYDASLREYKLKTRYTLTIPDHVRAAMNAYEAWYEQNTSDDEMDIDEDNVVDTMTKFEDLKIQNYIIRPSNRQCSRCPVTRTVKWWPAKWPYLPRSAIFSVRDVSVVICHSCFQKEKAATQPNL</sequence>
<dbReference type="PROSITE" id="PS51805">
    <property type="entry name" value="EPHD"/>
    <property type="match status" value="1"/>
</dbReference>
<dbReference type="EMBL" id="WTPW01000842">
    <property type="protein sequence ID" value="KAF0475632.1"/>
    <property type="molecule type" value="Genomic_DNA"/>
</dbReference>
<dbReference type="InterPro" id="IPR034732">
    <property type="entry name" value="EPHD"/>
</dbReference>
<keyword evidence="3" id="KW-0862">Zinc</keyword>
<dbReference type="Pfam" id="PF13832">
    <property type="entry name" value="zf-HC5HC2H_2"/>
    <property type="match status" value="1"/>
</dbReference>
<reference evidence="6 7" key="1">
    <citation type="journal article" date="2019" name="Environ. Microbiol.">
        <title>At the nexus of three kingdoms: the genome of the mycorrhizal fungus Gigaspora margarita provides insights into plant, endobacterial and fungal interactions.</title>
        <authorList>
            <person name="Venice F."/>
            <person name="Ghignone S."/>
            <person name="Salvioli di Fossalunga A."/>
            <person name="Amselem J."/>
            <person name="Novero M."/>
            <person name="Xianan X."/>
            <person name="Sedzielewska Toro K."/>
            <person name="Morin E."/>
            <person name="Lipzen A."/>
            <person name="Grigoriev I.V."/>
            <person name="Henrissat B."/>
            <person name="Martin F.M."/>
            <person name="Bonfante P."/>
        </authorList>
    </citation>
    <scope>NUCLEOTIDE SEQUENCE [LARGE SCALE GENOMIC DNA]</scope>
    <source>
        <strain evidence="6 7">BEG34</strain>
    </source>
</reference>
<dbReference type="SUPFAM" id="SSF57903">
    <property type="entry name" value="FYVE/PHD zinc finger"/>
    <property type="match status" value="1"/>
</dbReference>
<dbReference type="GO" id="GO:0004842">
    <property type="term" value="F:ubiquitin-protein transferase activity"/>
    <property type="evidence" value="ECO:0007669"/>
    <property type="project" value="TreeGrafter"/>
</dbReference>
<evidence type="ECO:0000256" key="1">
    <source>
        <dbReference type="ARBA" id="ARBA00022723"/>
    </source>
</evidence>
<dbReference type="InterPro" id="IPR013083">
    <property type="entry name" value="Znf_RING/FYVE/PHD"/>
</dbReference>
<evidence type="ECO:0000313" key="7">
    <source>
        <dbReference type="Proteomes" id="UP000439903"/>
    </source>
</evidence>
<protein>
    <submittedName>
        <fullName evidence="6">BAH-domain-containing protein</fullName>
    </submittedName>
</protein>
<dbReference type="AlphaFoldDB" id="A0A8H3XMB1"/>
<dbReference type="Pfam" id="PF13831">
    <property type="entry name" value="PHD_2"/>
    <property type="match status" value="1"/>
</dbReference>
<feature type="compositionally biased region" description="Polar residues" evidence="4">
    <location>
        <begin position="1"/>
        <end position="33"/>
    </location>
</feature>
<keyword evidence="2" id="KW-0863">Zinc-finger</keyword>
<comment type="caution">
    <text evidence="6">The sequence shown here is derived from an EMBL/GenBank/DDBJ whole genome shotgun (WGS) entry which is preliminary data.</text>
</comment>
<dbReference type="PANTHER" id="PTHR47672">
    <property type="entry name" value="E3 UBIQUITIN-PROTEIN LIGASE SNT2"/>
    <property type="match status" value="1"/>
</dbReference>
<dbReference type="PROSITE" id="PS01359">
    <property type="entry name" value="ZF_PHD_1"/>
    <property type="match status" value="1"/>
</dbReference>
<dbReference type="Gene3D" id="3.30.40.10">
    <property type="entry name" value="Zinc/RING finger domain, C3HC4 (zinc finger)"/>
    <property type="match status" value="2"/>
</dbReference>
<dbReference type="GO" id="GO:0048189">
    <property type="term" value="C:Lid2 complex"/>
    <property type="evidence" value="ECO:0007669"/>
    <property type="project" value="TreeGrafter"/>
</dbReference>
<evidence type="ECO:0000256" key="4">
    <source>
        <dbReference type="SAM" id="MobiDB-lite"/>
    </source>
</evidence>
<feature type="domain" description="PHD-type" evidence="5">
    <location>
        <begin position="254"/>
        <end position="376"/>
    </location>
</feature>
<dbReference type="InterPro" id="IPR019786">
    <property type="entry name" value="Zinc_finger_PHD-type_CS"/>
</dbReference>
<dbReference type="GO" id="GO:0036205">
    <property type="term" value="P:histone catabolic process"/>
    <property type="evidence" value="ECO:0007669"/>
    <property type="project" value="TreeGrafter"/>
</dbReference>
<accession>A0A8H3XMB1</accession>
<keyword evidence="1" id="KW-0479">Metal-binding</keyword>
<feature type="compositionally biased region" description="Low complexity" evidence="4">
    <location>
        <begin position="41"/>
        <end position="50"/>
    </location>
</feature>
<proteinExistence type="predicted"/>
<dbReference type="CDD" id="cd15571">
    <property type="entry name" value="ePHD"/>
    <property type="match status" value="1"/>
</dbReference>
<gene>
    <name evidence="6" type="ORF">F8M41_024580</name>
</gene>